<evidence type="ECO:0000256" key="7">
    <source>
        <dbReference type="SAM" id="MobiDB-lite"/>
    </source>
</evidence>
<evidence type="ECO:0000313" key="10">
    <source>
        <dbReference type="EMBL" id="GMH46553.1"/>
    </source>
</evidence>
<dbReference type="InterPro" id="IPR052081">
    <property type="entry name" value="Dispatched_Hh_regulator"/>
</dbReference>
<comment type="subcellular location">
    <subcellularLocation>
        <location evidence="1">Membrane</location>
        <topology evidence="1">Multi-pass membrane protein</topology>
    </subcellularLocation>
</comment>
<feature type="transmembrane region" description="Helical" evidence="8">
    <location>
        <begin position="955"/>
        <end position="975"/>
    </location>
</feature>
<dbReference type="EMBL" id="BRXZ01001794">
    <property type="protein sequence ID" value="GMH46553.1"/>
    <property type="molecule type" value="Genomic_DNA"/>
</dbReference>
<gene>
    <name evidence="10" type="ORF">TrRE_jg8836</name>
</gene>
<feature type="domain" description="SSD" evidence="9">
    <location>
        <begin position="954"/>
        <end position="1082"/>
    </location>
</feature>
<evidence type="ECO:0000256" key="8">
    <source>
        <dbReference type="SAM" id="Phobius"/>
    </source>
</evidence>
<dbReference type="InterPro" id="IPR000731">
    <property type="entry name" value="SSD"/>
</dbReference>
<evidence type="ECO:0000256" key="1">
    <source>
        <dbReference type="ARBA" id="ARBA00004141"/>
    </source>
</evidence>
<feature type="transmembrane region" description="Helical" evidence="8">
    <location>
        <begin position="927"/>
        <end position="948"/>
    </location>
</feature>
<evidence type="ECO:0000256" key="4">
    <source>
        <dbReference type="ARBA" id="ARBA00023136"/>
    </source>
</evidence>
<feature type="transmembrane region" description="Helical" evidence="8">
    <location>
        <begin position="445"/>
        <end position="471"/>
    </location>
</feature>
<protein>
    <recommendedName>
        <fullName evidence="9">SSD domain-containing protein</fullName>
    </recommendedName>
</protein>
<reference evidence="10" key="1">
    <citation type="submission" date="2022-07" db="EMBL/GenBank/DDBJ databases">
        <title>Genome analysis of Parmales, a sister group of diatoms, reveals the evolutionary specialization of diatoms from phago-mixotrophs to photoautotrophs.</title>
        <authorList>
            <person name="Ban H."/>
            <person name="Sato S."/>
            <person name="Yoshikawa S."/>
            <person name="Kazumasa Y."/>
            <person name="Nakamura Y."/>
            <person name="Ichinomiya M."/>
            <person name="Saitoh K."/>
            <person name="Sato N."/>
            <person name="Blanc-Mathieu R."/>
            <person name="Endo H."/>
            <person name="Kuwata A."/>
            <person name="Ogata H."/>
        </authorList>
    </citation>
    <scope>NUCLEOTIDE SEQUENCE</scope>
</reference>
<dbReference type="Pfam" id="PF02460">
    <property type="entry name" value="Patched"/>
    <property type="match status" value="1"/>
</dbReference>
<sequence>MASSDEDEGHIHEHTKPSAFHMFLTAHVRTAFGTFCFCNFSFMLVTILLLGMGYDVIDGDKITKIGLEIPTDTYQERANAYETAKEEANFGLTGVMCPRSEAKRAPLSLILDLGDDSNALTKAGLEKLKETEETFMMQAEWSDRCTLLYNFPTCDVRKINLVTDPSGCLLPNSPVTLFSKYGDPNFENIATTLQYIMASPDAASFLSYIDKDFDISTNPKSSLLKSIILYGTPFHNVTYYMDKLGLKNQDPTHFEYYTTDFVVDELDELNAYTSTTFDGDFDRMYNKGNTPSISYNYVNYNPLQDLVREDLSKIVISMAFVFFYMWFSLGSFFMTCCGMFQILCSFFGANLVYRYMWPTSDGYGYDYFTLFCGLAMFVIMGIGADDVFVYWDTWVASKKGGYGSTAERLSHVYGHAVNAMLVTSVTTVISFFSNLSSSFIGVQTFGLFAGLLVTVNFVSVCTFFPAAVLFYEKYLSETRFCFGLFDCVPNLCRKVTRRKRNGSKQVGDSDEDEDQEEKEEENLNVDSEEEEEDGNWFGDVYAPFLEKRKTAILAVFFVVWAVFLVGACMITPTPLEIYTLFPPGNNFYSFTKLALTRFPGEANPLSIHLVFGLNVDDPVDYGNMKEEDFVPGPAAEITDEVSGTPNFERSFNMATIDFQRQFVDLCEEVDTVLKPDNKYLMEKKYGINPQLDGLENATGVLDDTSKATGKAYGIQCFMKGFQQFQNVSKDDVDIVVPEGSDMTPEVNGVPDWSSDPSSVDSCRYCFDGFIVSKLTNEDVILEHVVSNTTRVSKGCNCMGIFPVPEHVCFSEFNYLDAGNPFKCINSNLFTTSLTNYMAVGGNQNWWVDYVYATKDEDNKFERIAMSEITVQTELDVFATDAWKGMDMVNAWDDWADAYNKRVDEEGTNDMAKVMVYCSSAPKWRQTILLMPAAIQGVILSLALSWIVLVIACENWILASLAIVTITMIVTIVFGFLTFSGWGLGLLEGILVVLVIGFSVDYTVHLSDSYKACDDVTRYGKVKYALESTGFSILSGAISTVGAAGIMLTANIAFFKKFGTFIFLTIILSTLFSLGFYCALLATVGPLGRQGRLINFYGRFLTGAKEHMEKEMEKADREKKASSEMKGNV</sequence>
<dbReference type="AlphaFoldDB" id="A0A9W6Z8K1"/>
<evidence type="ECO:0000256" key="5">
    <source>
        <dbReference type="ARBA" id="ARBA00023180"/>
    </source>
</evidence>
<feature type="transmembrane region" description="Helical" evidence="8">
    <location>
        <begin position="368"/>
        <end position="391"/>
    </location>
</feature>
<keyword evidence="5" id="KW-0325">Glycoprotein</keyword>
<dbReference type="InterPro" id="IPR004869">
    <property type="entry name" value="MMPL_dom"/>
</dbReference>
<feature type="transmembrane region" description="Helical" evidence="8">
    <location>
        <begin position="321"/>
        <end position="348"/>
    </location>
</feature>
<keyword evidence="2 8" id="KW-0812">Transmembrane</keyword>
<feature type="region of interest" description="Disordered" evidence="7">
    <location>
        <begin position="502"/>
        <end position="532"/>
    </location>
</feature>
<comment type="similarity">
    <text evidence="6">Belongs to the dispatched family.</text>
</comment>
<name>A0A9W6Z8K1_9STRA</name>
<feature type="domain" description="SSD" evidence="9">
    <location>
        <begin position="377"/>
        <end position="470"/>
    </location>
</feature>
<dbReference type="Pfam" id="PF03176">
    <property type="entry name" value="MMPL"/>
    <property type="match status" value="1"/>
</dbReference>
<dbReference type="SUPFAM" id="SSF82866">
    <property type="entry name" value="Multidrug efflux transporter AcrB transmembrane domain"/>
    <property type="match status" value="2"/>
</dbReference>
<feature type="transmembrane region" description="Helical" evidence="8">
    <location>
        <begin position="1030"/>
        <end position="1054"/>
    </location>
</feature>
<dbReference type="OrthoDB" id="429851at2759"/>
<accession>A0A9W6Z8K1</accession>
<proteinExistence type="inferred from homology"/>
<evidence type="ECO:0000256" key="2">
    <source>
        <dbReference type="ARBA" id="ARBA00022692"/>
    </source>
</evidence>
<dbReference type="PANTHER" id="PTHR45951">
    <property type="entry name" value="PROTEIN DISPATCHED-RELATED"/>
    <property type="match status" value="1"/>
</dbReference>
<dbReference type="GO" id="GO:0022857">
    <property type="term" value="F:transmembrane transporter activity"/>
    <property type="evidence" value="ECO:0007669"/>
    <property type="project" value="TreeGrafter"/>
</dbReference>
<dbReference type="Proteomes" id="UP001165082">
    <property type="component" value="Unassembled WGS sequence"/>
</dbReference>
<feature type="transmembrane region" description="Helical" evidence="8">
    <location>
        <begin position="31"/>
        <end position="54"/>
    </location>
</feature>
<evidence type="ECO:0000259" key="9">
    <source>
        <dbReference type="PROSITE" id="PS50156"/>
    </source>
</evidence>
<evidence type="ECO:0000313" key="11">
    <source>
        <dbReference type="Proteomes" id="UP001165082"/>
    </source>
</evidence>
<feature type="transmembrane region" description="Helical" evidence="8">
    <location>
        <begin position="551"/>
        <end position="572"/>
    </location>
</feature>
<comment type="caution">
    <text evidence="10">The sequence shown here is derived from an EMBL/GenBank/DDBJ whole genome shotgun (WGS) entry which is preliminary data.</text>
</comment>
<feature type="transmembrane region" description="Helical" evidence="8">
    <location>
        <begin position="412"/>
        <end position="433"/>
    </location>
</feature>
<dbReference type="InterPro" id="IPR003392">
    <property type="entry name" value="PTHD_SSD"/>
</dbReference>
<dbReference type="PANTHER" id="PTHR45951:SF7">
    <property type="entry name" value="SSD DOMAIN-CONTAINING PROTEIN"/>
    <property type="match status" value="1"/>
</dbReference>
<organism evidence="10 11">
    <name type="scientific">Triparma retinervis</name>
    <dbReference type="NCBI Taxonomy" id="2557542"/>
    <lineage>
        <taxon>Eukaryota</taxon>
        <taxon>Sar</taxon>
        <taxon>Stramenopiles</taxon>
        <taxon>Ochrophyta</taxon>
        <taxon>Bolidophyceae</taxon>
        <taxon>Parmales</taxon>
        <taxon>Triparmaceae</taxon>
        <taxon>Triparma</taxon>
    </lineage>
</organism>
<keyword evidence="3 8" id="KW-1133">Transmembrane helix</keyword>
<evidence type="ECO:0000256" key="6">
    <source>
        <dbReference type="ARBA" id="ARBA00038046"/>
    </source>
</evidence>
<feature type="compositionally biased region" description="Acidic residues" evidence="7">
    <location>
        <begin position="508"/>
        <end position="532"/>
    </location>
</feature>
<feature type="transmembrane region" description="Helical" evidence="8">
    <location>
        <begin position="981"/>
        <end position="1001"/>
    </location>
</feature>
<evidence type="ECO:0000256" key="3">
    <source>
        <dbReference type="ARBA" id="ARBA00022989"/>
    </source>
</evidence>
<feature type="transmembrane region" description="Helical" evidence="8">
    <location>
        <begin position="1060"/>
        <end position="1083"/>
    </location>
</feature>
<dbReference type="PROSITE" id="PS50156">
    <property type="entry name" value="SSD"/>
    <property type="match status" value="2"/>
</dbReference>
<dbReference type="GO" id="GO:0016020">
    <property type="term" value="C:membrane"/>
    <property type="evidence" value="ECO:0007669"/>
    <property type="project" value="UniProtKB-SubCell"/>
</dbReference>
<keyword evidence="4 8" id="KW-0472">Membrane</keyword>
<keyword evidence="11" id="KW-1185">Reference proteome</keyword>
<dbReference type="Gene3D" id="1.20.1640.10">
    <property type="entry name" value="Multidrug efflux transporter AcrB transmembrane domain"/>
    <property type="match status" value="2"/>
</dbReference>